<keyword evidence="8 11" id="KW-0472">Membrane</keyword>
<dbReference type="GO" id="GO:1905897">
    <property type="term" value="P:regulation of response to endoplasmic reticulum stress"/>
    <property type="evidence" value="ECO:0007669"/>
    <property type="project" value="TreeGrafter"/>
</dbReference>
<comment type="catalytic activity">
    <reaction evidence="1">
        <text>Cleaves several transcription factors that are type-2 transmembrane proteins within membrane-spanning domains. Known substrates include sterol regulatory element-binding protein (SREBP) -1, SREBP-2 and forms of the transcriptional activator ATF6. SREBP-2 is cleaved at the site 477-DRSRILL-|-CVLTFLCLSFNPLTSLLQWGGA-505. The residues Asn-Pro, 11 residues distal to the site of cleavage in the membrane-spanning domain, are important for cleavage by S2P endopeptidase. Replacement of either of these residues does not prevent cleavage, but there is no cleavage if both of these residues are replaced.</text>
        <dbReference type="EC" id="3.4.24.85"/>
    </reaction>
</comment>
<dbReference type="EC" id="3.4.24.85" evidence="4"/>
<dbReference type="GO" id="GO:0004222">
    <property type="term" value="F:metalloendopeptidase activity"/>
    <property type="evidence" value="ECO:0007669"/>
    <property type="project" value="InterPro"/>
</dbReference>
<dbReference type="InterPro" id="IPR036034">
    <property type="entry name" value="PDZ_sf"/>
</dbReference>
<evidence type="ECO:0000256" key="7">
    <source>
        <dbReference type="ARBA" id="ARBA00022989"/>
    </source>
</evidence>
<dbReference type="Proteomes" id="UP000466442">
    <property type="component" value="Unassembled WGS sequence"/>
</dbReference>
<comment type="similarity">
    <text evidence="3">Belongs to the peptidase M50A family.</text>
</comment>
<dbReference type="Pfam" id="PF02163">
    <property type="entry name" value="Peptidase_M50"/>
    <property type="match status" value="1"/>
</dbReference>
<evidence type="ECO:0000256" key="5">
    <source>
        <dbReference type="ARBA" id="ARBA00014400"/>
    </source>
</evidence>
<evidence type="ECO:0000256" key="10">
    <source>
        <dbReference type="ARBA" id="ARBA00045828"/>
    </source>
</evidence>
<feature type="transmembrane region" description="Helical" evidence="11">
    <location>
        <begin position="279"/>
        <end position="300"/>
    </location>
</feature>
<evidence type="ECO:0000256" key="1">
    <source>
        <dbReference type="ARBA" id="ARBA00001350"/>
    </source>
</evidence>
<reference evidence="13" key="1">
    <citation type="journal article" date="2021" name="Mol. Ecol. Resour.">
        <title>Apolygus lucorum genome provides insights into omnivorousness and mesophyll feeding.</title>
        <authorList>
            <person name="Liu Y."/>
            <person name="Liu H."/>
            <person name="Wang H."/>
            <person name="Huang T."/>
            <person name="Liu B."/>
            <person name="Yang B."/>
            <person name="Yin L."/>
            <person name="Li B."/>
            <person name="Zhang Y."/>
            <person name="Zhang S."/>
            <person name="Jiang F."/>
            <person name="Zhang X."/>
            <person name="Ren Y."/>
            <person name="Wang B."/>
            <person name="Wang S."/>
            <person name="Lu Y."/>
            <person name="Wu K."/>
            <person name="Fan W."/>
            <person name="Wang G."/>
        </authorList>
    </citation>
    <scope>NUCLEOTIDE SEQUENCE</scope>
    <source>
        <strain evidence="13">12Hb</strain>
    </source>
</reference>
<evidence type="ECO:0000256" key="3">
    <source>
        <dbReference type="ARBA" id="ARBA00009989"/>
    </source>
</evidence>
<dbReference type="SUPFAM" id="SSF50156">
    <property type="entry name" value="PDZ domain-like"/>
    <property type="match status" value="1"/>
</dbReference>
<dbReference type="GO" id="GO:0012505">
    <property type="term" value="C:endomembrane system"/>
    <property type="evidence" value="ECO:0007669"/>
    <property type="project" value="UniProtKB-SubCell"/>
</dbReference>
<feature type="transmembrane region" description="Helical" evidence="11">
    <location>
        <begin position="85"/>
        <end position="106"/>
    </location>
</feature>
<dbReference type="PANTHER" id="PTHR13325">
    <property type="entry name" value="PROTEASE M50 MEMBRANE-BOUND TRANSCRIPTION FACTOR SITE 2 PROTEASE"/>
    <property type="match status" value="1"/>
</dbReference>
<feature type="transmembrane region" description="Helical" evidence="11">
    <location>
        <begin position="499"/>
        <end position="524"/>
    </location>
</feature>
<organism evidence="13 14">
    <name type="scientific">Apolygus lucorum</name>
    <name type="common">Small green plant bug</name>
    <name type="synonym">Lygocoris lucorum</name>
    <dbReference type="NCBI Taxonomy" id="248454"/>
    <lineage>
        <taxon>Eukaryota</taxon>
        <taxon>Metazoa</taxon>
        <taxon>Ecdysozoa</taxon>
        <taxon>Arthropoda</taxon>
        <taxon>Hexapoda</taxon>
        <taxon>Insecta</taxon>
        <taxon>Pterygota</taxon>
        <taxon>Neoptera</taxon>
        <taxon>Paraneoptera</taxon>
        <taxon>Hemiptera</taxon>
        <taxon>Heteroptera</taxon>
        <taxon>Panheteroptera</taxon>
        <taxon>Cimicomorpha</taxon>
        <taxon>Miridae</taxon>
        <taxon>Mirini</taxon>
        <taxon>Apolygus</taxon>
    </lineage>
</organism>
<evidence type="ECO:0000256" key="2">
    <source>
        <dbReference type="ARBA" id="ARBA00004127"/>
    </source>
</evidence>
<evidence type="ECO:0000256" key="9">
    <source>
        <dbReference type="ARBA" id="ARBA00032658"/>
    </source>
</evidence>
<feature type="transmembrane region" description="Helical" evidence="11">
    <location>
        <begin position="151"/>
        <end position="175"/>
    </location>
</feature>
<dbReference type="InterPro" id="IPR001478">
    <property type="entry name" value="PDZ"/>
</dbReference>
<dbReference type="EMBL" id="WIXP02000004">
    <property type="protein sequence ID" value="KAF6211906.1"/>
    <property type="molecule type" value="Genomic_DNA"/>
</dbReference>
<name>A0A8S9XUZ4_APOLU</name>
<accession>A0A8S9XUZ4</accession>
<dbReference type="PANTHER" id="PTHR13325:SF3">
    <property type="entry name" value="MEMBRANE-BOUND TRANSCRIPTION FACTOR SITE-2 PROTEASE"/>
    <property type="match status" value="1"/>
</dbReference>
<comment type="function">
    <text evidence="10">Zinc metalloprotease that mediates intramembrane proteolysis of proteins such as ATF6, ATF6B, SREBF1/SREBP1 and SREBF2/SREBP2. Catalyzes the second step in the proteolytic activation of the sterol regulatory element-binding proteins (SREBPs) SREBF1/SREBP1 and SREBF2/SREBP2: cleaves SREBPs within the first transmembrane segment, thereby releasing the N-terminal segment with a portion of the transmembrane segment attached. Mature N-terminal SREBP fragments shuttle to the nucleus and activate gene transcription. Also mediates the second step in the proteolytic activation of the cyclic AMP-dependent transcription factor ATF-6 (ATF6 and ATF6B). Involved in intramembrane proteolysis during bone formation. In astrocytes and osteoblasts, upon DNA damage and ER stress, mediates the second step of the regulated intramembrane proteolytic activation of the transcription factor CREB3L1, leading to the inhibition of cell-cycle progression.</text>
</comment>
<keyword evidence="6 11" id="KW-0812">Transmembrane</keyword>
<dbReference type="InterPro" id="IPR008915">
    <property type="entry name" value="Peptidase_M50"/>
</dbReference>
<evidence type="ECO:0000256" key="8">
    <source>
        <dbReference type="ARBA" id="ARBA00023136"/>
    </source>
</evidence>
<dbReference type="InterPro" id="IPR001193">
    <property type="entry name" value="MBTPS2"/>
</dbReference>
<dbReference type="GO" id="GO:0005737">
    <property type="term" value="C:cytoplasm"/>
    <property type="evidence" value="ECO:0007669"/>
    <property type="project" value="TreeGrafter"/>
</dbReference>
<dbReference type="PROSITE" id="PS50106">
    <property type="entry name" value="PDZ"/>
    <property type="match status" value="1"/>
</dbReference>
<dbReference type="PRINTS" id="PR01000">
    <property type="entry name" value="SREBPS2PTASE"/>
</dbReference>
<evidence type="ECO:0000313" key="13">
    <source>
        <dbReference type="EMBL" id="KAF6211906.1"/>
    </source>
</evidence>
<proteinExistence type="inferred from homology"/>
<feature type="transmembrane region" description="Helical" evidence="11">
    <location>
        <begin position="238"/>
        <end position="259"/>
    </location>
</feature>
<gene>
    <name evidence="13" type="ORF">GE061_012423</name>
</gene>
<dbReference type="GO" id="GO:0016020">
    <property type="term" value="C:membrane"/>
    <property type="evidence" value="ECO:0007669"/>
    <property type="project" value="InterPro"/>
</dbReference>
<feature type="transmembrane region" description="Helical" evidence="11">
    <location>
        <begin position="544"/>
        <end position="566"/>
    </location>
</feature>
<evidence type="ECO:0000256" key="6">
    <source>
        <dbReference type="ARBA" id="ARBA00022692"/>
    </source>
</evidence>
<keyword evidence="14" id="KW-1185">Reference proteome</keyword>
<dbReference type="Gene3D" id="2.30.42.10">
    <property type="match status" value="1"/>
</dbReference>
<dbReference type="GO" id="GO:0031293">
    <property type="term" value="P:membrane protein intracellular domain proteolysis"/>
    <property type="evidence" value="ECO:0007669"/>
    <property type="project" value="TreeGrafter"/>
</dbReference>
<sequence length="569" mass="63352">MLNSPIIGIPKSPSSLRISSQVINTFDEKDSQYIEKANDSMRDKDALNGLAFIKAHMSSIPSRITKLESEGKELAETVKLTMDDLTVFVIVVLVIHSVLLFFDVVFKSCSHYPYLYFLNSTGVQISPFRIQWFTTAFNRQIQKWGTKRPKLLTAWFTAGTWVTIATMPMAVLLILHTIFTTLRTSAHDVKSAVFVEPLVPGWNLPSSDLGYYIASLLISSIIHELGHAIAAVREDVHLIGFGASMFFIMPMVMTHLGQLDPLPAFKQLRILCAGVWHNIFLALLAAIVATTLPWLLYPFFDFGTGVQIERIKEGSPLLAEGGLLLGDKITQINQCKVRGITSWQDCIVQAIQEPNVGYCIPDSFIKEHDESVPAKHISESLVECCGSNSPRHLCFEYVGTDDEPLPLPQHSCLLARNVVDLKPQHCSAPPDCPSHLHCFRPSLENSTRLIQIHRAHGPTVLYLGGPADIYHSVSVTDFIRIYQFFPSSIPDALTKLCQFVTLFSSGLAILNVIPCFYFDGQFIMNTLSEVFLSKRVPVATARQAISLCVTIFGTVMLIVYLLVMVITAY</sequence>
<evidence type="ECO:0000256" key="4">
    <source>
        <dbReference type="ARBA" id="ARBA00012347"/>
    </source>
</evidence>
<protein>
    <recommendedName>
        <fullName evidence="5">Membrane-bound transcription factor site-2 protease</fullName>
        <ecNumber evidence="4">3.4.24.85</ecNumber>
    </recommendedName>
    <alternativeName>
        <fullName evidence="9">Endopeptidase S2P</fullName>
    </alternativeName>
</protein>
<evidence type="ECO:0000256" key="11">
    <source>
        <dbReference type="SAM" id="Phobius"/>
    </source>
</evidence>
<evidence type="ECO:0000259" key="12">
    <source>
        <dbReference type="PROSITE" id="PS50106"/>
    </source>
</evidence>
<dbReference type="OrthoDB" id="69989at2759"/>
<dbReference type="AlphaFoldDB" id="A0A8S9XUZ4"/>
<feature type="domain" description="PDZ" evidence="12">
    <location>
        <begin position="305"/>
        <end position="341"/>
    </location>
</feature>
<comment type="caution">
    <text evidence="13">The sequence shown here is derived from an EMBL/GenBank/DDBJ whole genome shotgun (WGS) entry which is preliminary data.</text>
</comment>
<comment type="subcellular location">
    <subcellularLocation>
        <location evidence="2">Endomembrane system</location>
        <topology evidence="2">Multi-pass membrane protein</topology>
    </subcellularLocation>
</comment>
<keyword evidence="7 11" id="KW-1133">Transmembrane helix</keyword>
<evidence type="ECO:0000313" key="14">
    <source>
        <dbReference type="Proteomes" id="UP000466442"/>
    </source>
</evidence>